<organism evidence="3">
    <name type="scientific">hydrocarbon metagenome</name>
    <dbReference type="NCBI Taxonomy" id="938273"/>
    <lineage>
        <taxon>unclassified sequences</taxon>
        <taxon>metagenomes</taxon>
        <taxon>ecological metagenomes</taxon>
    </lineage>
</organism>
<accession>A0A0W8FWB9</accession>
<comment type="caution">
    <text evidence="3">The sequence shown here is derived from an EMBL/GenBank/DDBJ whole genome shotgun (WGS) entry which is preliminary data.</text>
</comment>
<name>A0A0W8FWB9_9ZZZZ</name>
<feature type="domain" description="3-deoxy-D-manno-octulosonic-acid transferase N-terminal" evidence="2">
    <location>
        <begin position="30"/>
        <end position="196"/>
    </location>
</feature>
<dbReference type="PANTHER" id="PTHR42755">
    <property type="entry name" value="3-DEOXY-MANNO-OCTULOSONATE CYTIDYLYLTRANSFERASE"/>
    <property type="match status" value="1"/>
</dbReference>
<dbReference type="Gene3D" id="3.40.50.2000">
    <property type="entry name" value="Glycogen Phosphorylase B"/>
    <property type="match status" value="1"/>
</dbReference>
<sequence length="408" mass="47011">MLVGSLFNNKIRRGFKDRKNLEEKIKKAVISFDKSKKRIWFHSSSMGEFEQAKPIIEKIKKSQDVYIIVSFFSPSGYANSVNYPYADLVTYIPLDTPKRCRSFLKLINVNAAVFMRYDIWPNMIFELANQKIPALLVDATLRRNSLRKIGLSKTFHTHIYNSLHKILTVSDDDKKNFLEFNLTEEKVKTVGDTRFDRVHQKSLVAKDRKLIEGNLFAGKTVFVMGSSWESDEDVLLPALFRLMKRHQELILIIVPHEPTINHLEKLEHQIKRDLGSIRFSYLNIYKNQRVILIDSIGILLSLYYYADIVFVGGGFKQGVHNVLEPAVYGLPVLFGPKIQNSQESLALIEEGSGRVIYNTRDAYKIIKQLISDKTYREKLGKISSDYVKSHIGATEKIYKEIISVVKLK</sequence>
<dbReference type="AlphaFoldDB" id="A0A0W8FWB9"/>
<evidence type="ECO:0000259" key="2">
    <source>
        <dbReference type="Pfam" id="PF04413"/>
    </source>
</evidence>
<proteinExistence type="predicted"/>
<dbReference type="Gene3D" id="3.40.50.11720">
    <property type="entry name" value="3-Deoxy-D-manno-octulosonic-acid transferase, N-terminal domain"/>
    <property type="match status" value="1"/>
</dbReference>
<dbReference type="GO" id="GO:0016740">
    <property type="term" value="F:transferase activity"/>
    <property type="evidence" value="ECO:0007669"/>
    <property type="project" value="UniProtKB-KW"/>
</dbReference>
<dbReference type="SUPFAM" id="SSF53756">
    <property type="entry name" value="UDP-Glycosyltransferase/glycogen phosphorylase"/>
    <property type="match status" value="1"/>
</dbReference>
<protein>
    <submittedName>
        <fullName evidence="3">3-deoxy-d-manno-octulosonic-acid transferase</fullName>
    </submittedName>
</protein>
<dbReference type="Pfam" id="PF04413">
    <property type="entry name" value="Glycos_transf_N"/>
    <property type="match status" value="1"/>
</dbReference>
<dbReference type="GO" id="GO:0009245">
    <property type="term" value="P:lipid A biosynthetic process"/>
    <property type="evidence" value="ECO:0007669"/>
    <property type="project" value="TreeGrafter"/>
</dbReference>
<gene>
    <name evidence="3" type="ORF">ASZ90_004983</name>
</gene>
<dbReference type="InterPro" id="IPR039901">
    <property type="entry name" value="Kdotransferase"/>
</dbReference>
<evidence type="ECO:0000313" key="3">
    <source>
        <dbReference type="EMBL" id="KUG25199.1"/>
    </source>
</evidence>
<dbReference type="PANTHER" id="PTHR42755:SF1">
    <property type="entry name" value="3-DEOXY-D-MANNO-OCTULOSONIC ACID TRANSFERASE, MITOCHONDRIAL-RELATED"/>
    <property type="match status" value="1"/>
</dbReference>
<dbReference type="InterPro" id="IPR038107">
    <property type="entry name" value="Glycos_transf_N_sf"/>
</dbReference>
<dbReference type="GO" id="GO:0005886">
    <property type="term" value="C:plasma membrane"/>
    <property type="evidence" value="ECO:0007669"/>
    <property type="project" value="TreeGrafter"/>
</dbReference>
<reference evidence="3" key="1">
    <citation type="journal article" date="2015" name="Proc. Natl. Acad. Sci. U.S.A.">
        <title>Networks of energetic and metabolic interactions define dynamics in microbial communities.</title>
        <authorList>
            <person name="Embree M."/>
            <person name="Liu J.K."/>
            <person name="Al-Bassam M.M."/>
            <person name="Zengler K."/>
        </authorList>
    </citation>
    <scope>NUCLEOTIDE SEQUENCE</scope>
</reference>
<dbReference type="InterPro" id="IPR007507">
    <property type="entry name" value="Glycos_transf_N"/>
</dbReference>
<keyword evidence="1 3" id="KW-0808">Transferase</keyword>
<dbReference type="EMBL" id="LNQE01000747">
    <property type="protein sequence ID" value="KUG25199.1"/>
    <property type="molecule type" value="Genomic_DNA"/>
</dbReference>
<evidence type="ECO:0000256" key="1">
    <source>
        <dbReference type="ARBA" id="ARBA00022679"/>
    </source>
</evidence>